<comment type="caution">
    <text evidence="7">The sequence shown here is derived from an EMBL/GenBank/DDBJ whole genome shotgun (WGS) entry which is preliminary data.</text>
</comment>
<comment type="subcellular location">
    <subcellularLocation>
        <location evidence="1">Cell membrane</location>
        <topology evidence="1">Multi-pass membrane protein</topology>
    </subcellularLocation>
</comment>
<dbReference type="InterPro" id="IPR021910">
    <property type="entry name" value="NGX6/PGAP6/MYMK"/>
</dbReference>
<dbReference type="Proteomes" id="UP001642464">
    <property type="component" value="Unassembled WGS sequence"/>
</dbReference>
<dbReference type="GO" id="GO:0016301">
    <property type="term" value="F:kinase activity"/>
    <property type="evidence" value="ECO:0007669"/>
    <property type="project" value="UniProtKB-KW"/>
</dbReference>
<dbReference type="PANTHER" id="PTHR36561:SF2">
    <property type="entry name" value="HAEMOLYSIN-III RELATED"/>
    <property type="match status" value="1"/>
</dbReference>
<evidence type="ECO:0000256" key="1">
    <source>
        <dbReference type="ARBA" id="ARBA00004651"/>
    </source>
</evidence>
<evidence type="ECO:0000256" key="6">
    <source>
        <dbReference type="ARBA" id="ARBA00023136"/>
    </source>
</evidence>
<accession>A0ABP0NBA1</accession>
<evidence type="ECO:0000256" key="5">
    <source>
        <dbReference type="ARBA" id="ARBA00022989"/>
    </source>
</evidence>
<keyword evidence="4" id="KW-0812">Transmembrane</keyword>
<evidence type="ECO:0000256" key="4">
    <source>
        <dbReference type="ARBA" id="ARBA00022692"/>
    </source>
</evidence>
<proteinExistence type="inferred from homology"/>
<comment type="similarity">
    <text evidence="2">Belongs to the TMEM8 family.</text>
</comment>
<keyword evidence="3" id="KW-1003">Cell membrane</keyword>
<dbReference type="Pfam" id="PF12036">
    <property type="entry name" value="DUF3522"/>
    <property type="match status" value="1"/>
</dbReference>
<dbReference type="PANTHER" id="PTHR36561">
    <property type="entry name" value="HAEMOLYSIN-III RELATED-RELATED"/>
    <property type="match status" value="1"/>
</dbReference>
<name>A0ABP0NBA1_9DINO</name>
<evidence type="ECO:0000313" key="8">
    <source>
        <dbReference type="Proteomes" id="UP001642464"/>
    </source>
</evidence>
<keyword evidence="8" id="KW-1185">Reference proteome</keyword>
<evidence type="ECO:0000256" key="3">
    <source>
        <dbReference type="ARBA" id="ARBA00022475"/>
    </source>
</evidence>
<keyword evidence="6" id="KW-0472">Membrane</keyword>
<reference evidence="7 8" key="1">
    <citation type="submission" date="2024-02" db="EMBL/GenBank/DDBJ databases">
        <authorList>
            <person name="Chen Y."/>
            <person name="Shah S."/>
            <person name="Dougan E. K."/>
            <person name="Thang M."/>
            <person name="Chan C."/>
        </authorList>
    </citation>
    <scope>NUCLEOTIDE SEQUENCE [LARGE SCALE GENOMIC DNA]</scope>
</reference>
<evidence type="ECO:0000313" key="7">
    <source>
        <dbReference type="EMBL" id="CAK9061063.1"/>
    </source>
</evidence>
<keyword evidence="7" id="KW-0808">Transferase</keyword>
<keyword evidence="7" id="KW-0418">Kinase</keyword>
<dbReference type="EMBL" id="CAXAMM010027557">
    <property type="protein sequence ID" value="CAK9061063.1"/>
    <property type="molecule type" value="Genomic_DNA"/>
</dbReference>
<gene>
    <name evidence="7" type="ORF">SCF082_LOCUS32053</name>
</gene>
<keyword evidence="5" id="KW-1133">Transmembrane helix</keyword>
<protein>
    <submittedName>
        <fullName evidence="7">Mitogen-activated protein kinase kinase kinase A</fullName>
    </submittedName>
</protein>
<organism evidence="7 8">
    <name type="scientific">Durusdinium trenchii</name>
    <dbReference type="NCBI Taxonomy" id="1381693"/>
    <lineage>
        <taxon>Eukaryota</taxon>
        <taxon>Sar</taxon>
        <taxon>Alveolata</taxon>
        <taxon>Dinophyceae</taxon>
        <taxon>Suessiales</taxon>
        <taxon>Symbiodiniaceae</taxon>
        <taxon>Durusdinium</taxon>
    </lineage>
</organism>
<evidence type="ECO:0000256" key="2">
    <source>
        <dbReference type="ARBA" id="ARBA00005542"/>
    </source>
</evidence>
<sequence length="117" mass="12764">MVTSSLYHVCESLQVKFLGFNHGRWHHMDNVFAVTALLLNIANFAQGPRPSAFRELRNSLATSVVVCFQVASPWNLMHTILPLAAGPQPVVGCGLVLVESRFVQLGQSFLAVAELSS</sequence>